<evidence type="ECO:0000313" key="2">
    <source>
        <dbReference type="EMBL" id="MEQ2281105.1"/>
    </source>
</evidence>
<name>A0ABV0XI72_9TELE</name>
<evidence type="ECO:0000313" key="3">
    <source>
        <dbReference type="Proteomes" id="UP001469553"/>
    </source>
</evidence>
<keyword evidence="1" id="KW-1133">Transmembrane helix</keyword>
<protein>
    <submittedName>
        <fullName evidence="2">Uncharacterized protein</fullName>
    </submittedName>
</protein>
<keyword evidence="1" id="KW-0812">Transmembrane</keyword>
<dbReference type="Proteomes" id="UP001469553">
    <property type="component" value="Unassembled WGS sequence"/>
</dbReference>
<keyword evidence="1" id="KW-0472">Membrane</keyword>
<sequence length="130" mass="13837">MITEAKGTEKGSNILTDSQTAADWCQKTTSQATNSLESQQVVLSRWKLTDSSQKLDCIAHSKQEICSKDICNAVGATPEILNITGNFTGNSTTSSAVHVASVISWLSFCIGLPVLGLALYTLKNLSKGLT</sequence>
<reference evidence="2 3" key="1">
    <citation type="submission" date="2021-06" db="EMBL/GenBank/DDBJ databases">
        <authorList>
            <person name="Palmer J.M."/>
        </authorList>
    </citation>
    <scope>NUCLEOTIDE SEQUENCE [LARGE SCALE GENOMIC DNA]</scope>
    <source>
        <strain evidence="2 3">AS_MEX2019</strain>
        <tissue evidence="2">Muscle</tissue>
    </source>
</reference>
<dbReference type="EMBL" id="JAHRIP010002809">
    <property type="protein sequence ID" value="MEQ2281105.1"/>
    <property type="molecule type" value="Genomic_DNA"/>
</dbReference>
<accession>A0ABV0XI72</accession>
<gene>
    <name evidence="2" type="ORF">AMECASPLE_026954</name>
</gene>
<evidence type="ECO:0000256" key="1">
    <source>
        <dbReference type="SAM" id="Phobius"/>
    </source>
</evidence>
<comment type="caution">
    <text evidence="2">The sequence shown here is derived from an EMBL/GenBank/DDBJ whole genome shotgun (WGS) entry which is preliminary data.</text>
</comment>
<proteinExistence type="predicted"/>
<keyword evidence="3" id="KW-1185">Reference proteome</keyword>
<feature type="transmembrane region" description="Helical" evidence="1">
    <location>
        <begin position="102"/>
        <end position="122"/>
    </location>
</feature>
<organism evidence="2 3">
    <name type="scientific">Ameca splendens</name>
    <dbReference type="NCBI Taxonomy" id="208324"/>
    <lineage>
        <taxon>Eukaryota</taxon>
        <taxon>Metazoa</taxon>
        <taxon>Chordata</taxon>
        <taxon>Craniata</taxon>
        <taxon>Vertebrata</taxon>
        <taxon>Euteleostomi</taxon>
        <taxon>Actinopterygii</taxon>
        <taxon>Neopterygii</taxon>
        <taxon>Teleostei</taxon>
        <taxon>Neoteleostei</taxon>
        <taxon>Acanthomorphata</taxon>
        <taxon>Ovalentaria</taxon>
        <taxon>Atherinomorphae</taxon>
        <taxon>Cyprinodontiformes</taxon>
        <taxon>Goodeidae</taxon>
        <taxon>Ameca</taxon>
    </lineage>
</organism>